<accession>A0A0E9WS94</accession>
<dbReference type="EMBL" id="GBXM01016244">
    <property type="protein sequence ID" value="JAH92333.1"/>
    <property type="molecule type" value="Transcribed_RNA"/>
</dbReference>
<name>A0A0E9WS94_ANGAN</name>
<evidence type="ECO:0000313" key="1">
    <source>
        <dbReference type="EMBL" id="JAH92333.1"/>
    </source>
</evidence>
<reference evidence="1" key="1">
    <citation type="submission" date="2014-11" db="EMBL/GenBank/DDBJ databases">
        <authorList>
            <person name="Amaro Gonzalez C."/>
        </authorList>
    </citation>
    <scope>NUCLEOTIDE SEQUENCE</scope>
</reference>
<dbReference type="AlphaFoldDB" id="A0A0E9WS94"/>
<organism evidence="1">
    <name type="scientific">Anguilla anguilla</name>
    <name type="common">European freshwater eel</name>
    <name type="synonym">Muraena anguilla</name>
    <dbReference type="NCBI Taxonomy" id="7936"/>
    <lineage>
        <taxon>Eukaryota</taxon>
        <taxon>Metazoa</taxon>
        <taxon>Chordata</taxon>
        <taxon>Craniata</taxon>
        <taxon>Vertebrata</taxon>
        <taxon>Euteleostomi</taxon>
        <taxon>Actinopterygii</taxon>
        <taxon>Neopterygii</taxon>
        <taxon>Teleostei</taxon>
        <taxon>Anguilliformes</taxon>
        <taxon>Anguillidae</taxon>
        <taxon>Anguilla</taxon>
    </lineage>
</organism>
<proteinExistence type="predicted"/>
<protein>
    <submittedName>
        <fullName evidence="1">Uncharacterized protein</fullName>
    </submittedName>
</protein>
<sequence>MIYEPPRNPFVGIERVTKTSLQHVSTTEFRSHKFTIAS</sequence>
<reference evidence="1" key="2">
    <citation type="journal article" date="2015" name="Fish Shellfish Immunol.">
        <title>Early steps in the European eel (Anguilla anguilla)-Vibrio vulnificus interaction in the gills: Role of the RtxA13 toxin.</title>
        <authorList>
            <person name="Callol A."/>
            <person name="Pajuelo D."/>
            <person name="Ebbesson L."/>
            <person name="Teles M."/>
            <person name="MacKenzie S."/>
            <person name="Amaro C."/>
        </authorList>
    </citation>
    <scope>NUCLEOTIDE SEQUENCE</scope>
</reference>